<dbReference type="InterPro" id="IPR028994">
    <property type="entry name" value="Integrin_alpha_N"/>
</dbReference>
<protein>
    <recommendedName>
        <fullName evidence="1">Fibronectin type-III domain-containing protein</fullName>
    </recommendedName>
</protein>
<dbReference type="Pfam" id="PF01364">
    <property type="entry name" value="Peptidase_C25"/>
    <property type="match status" value="2"/>
</dbReference>
<organism evidence="2">
    <name type="scientific">Candidatus Methanomethylicus mesodigestus</name>
    <dbReference type="NCBI Taxonomy" id="1867258"/>
    <lineage>
        <taxon>Archaea</taxon>
        <taxon>Thermoproteota</taxon>
        <taxon>Methanosuratincolia</taxon>
        <taxon>Candidatus Methanomethylicales</taxon>
        <taxon>Candidatus Methanomethylicaceae</taxon>
        <taxon>Candidatus Methanomethylicus</taxon>
    </lineage>
</organism>
<dbReference type="SUPFAM" id="SSF69318">
    <property type="entry name" value="Integrin alpha N-terminal domain"/>
    <property type="match status" value="1"/>
</dbReference>
<dbReference type="Pfam" id="PF17957">
    <property type="entry name" value="Big_7"/>
    <property type="match status" value="1"/>
</dbReference>
<dbReference type="PROSITE" id="PS50853">
    <property type="entry name" value="FN3"/>
    <property type="match status" value="1"/>
</dbReference>
<dbReference type="InterPro" id="IPR011635">
    <property type="entry name" value="CARDB"/>
</dbReference>
<dbReference type="InterPro" id="IPR029031">
    <property type="entry name" value="Gingipain_N_sf"/>
</dbReference>
<evidence type="ECO:0000259" key="1">
    <source>
        <dbReference type="PROSITE" id="PS50853"/>
    </source>
</evidence>
<dbReference type="Gene3D" id="3.40.50.10390">
    <property type="entry name" value="Gingipain r, domain 1"/>
    <property type="match status" value="1"/>
</dbReference>
<reference evidence="2" key="1">
    <citation type="journal article" date="2020" name="mSystems">
        <title>Genome- and Community-Level Interaction Insights into Carbon Utilization and Element Cycling Functions of Hydrothermarchaeota in Hydrothermal Sediment.</title>
        <authorList>
            <person name="Zhou Z."/>
            <person name="Liu Y."/>
            <person name="Xu W."/>
            <person name="Pan J."/>
            <person name="Luo Z.H."/>
            <person name="Li M."/>
        </authorList>
    </citation>
    <scope>NUCLEOTIDE SEQUENCE [LARGE SCALE GENOMIC DNA]</scope>
    <source>
        <strain evidence="2">SpSt-468</strain>
    </source>
</reference>
<proteinExistence type="predicted"/>
<comment type="caution">
    <text evidence="2">The sequence shown here is derived from an EMBL/GenBank/DDBJ whole genome shotgun (WGS) entry which is preliminary data.</text>
</comment>
<dbReference type="Gene3D" id="2.60.40.10">
    <property type="entry name" value="Immunoglobulins"/>
    <property type="match status" value="4"/>
</dbReference>
<feature type="domain" description="Fibronectin type-III" evidence="1">
    <location>
        <begin position="268"/>
        <end position="356"/>
    </location>
</feature>
<gene>
    <name evidence="2" type="ORF">ENS19_00550</name>
</gene>
<evidence type="ECO:0000313" key="2">
    <source>
        <dbReference type="EMBL" id="HFK19756.1"/>
    </source>
</evidence>
<dbReference type="SUPFAM" id="SSF49363">
    <property type="entry name" value="Purple acid phosphatase, N-terminal domain"/>
    <property type="match status" value="1"/>
</dbReference>
<dbReference type="InterPro" id="IPR013783">
    <property type="entry name" value="Ig-like_fold"/>
</dbReference>
<dbReference type="GO" id="GO:0006508">
    <property type="term" value="P:proteolysis"/>
    <property type="evidence" value="ECO:0007669"/>
    <property type="project" value="InterPro"/>
</dbReference>
<dbReference type="GO" id="GO:0008234">
    <property type="term" value="F:cysteine-type peptidase activity"/>
    <property type="evidence" value="ECO:0007669"/>
    <property type="project" value="InterPro"/>
</dbReference>
<dbReference type="CDD" id="cd00063">
    <property type="entry name" value="FN3"/>
    <property type="match status" value="1"/>
</dbReference>
<accession>A0A7C3J3E0</accession>
<dbReference type="GO" id="GO:0046872">
    <property type="term" value="F:metal ion binding"/>
    <property type="evidence" value="ECO:0007669"/>
    <property type="project" value="InterPro"/>
</dbReference>
<dbReference type="GO" id="GO:0003993">
    <property type="term" value="F:acid phosphatase activity"/>
    <property type="evidence" value="ECO:0007669"/>
    <property type="project" value="InterPro"/>
</dbReference>
<sequence length="1415" mass="156043">MCKKTNASKIGMFLLVLWVCASLPAVSAHLLFYYKGPDFSPDQMFMLTDFRVEGPVNPKVGDAITVTFTFTCQTGGTLGPKGIFAAARDPDGTNRDFGTTRTGETLKPNDVITLSSSVTVDEAGVWKIWPSYQIKTSGQPMTFGPDYWHSANISIAAFLRPDLIVTEIVGDANNSRVGFTVANQGNATAASSFAVRLLVGGQSYFETVPQGLAPGANHTSWFAGYVWPENTNITVTVTADFYNAVAELNEGNNELTKDLSRPVEPLRITQGPAVAVVDSDTAVITWQTNLNSNSSVTYGTTMIPGSTCGNSTPTKNHYVALDGLLPGATYSFYVESWDDIGQRAISKQLTFEMPPEHDAQPPSLYVPPWNANLSGIIDVEPQADDDGGIDRLLFYFDGVLTFTDYSPPFRWQLNTTDYPDGPHNITVVAIDRLGNKISRSLGVGIDNPGGDSRAPVVSITSPVEGETVWGSVRIEALALDVGIYGEETGHIQEAQLIIDGALARSWAYTPFRFNPMTGEVETFPPNSSMQMTHFWDTSGLLPGSNHTIAVRAWDNSGNMGSAVRNISIVKLEAAAPSLEILMPMVEFSRSVVRHSNWFEVTLSITNVGNVNLSGFQLTEKCDGFQMIPLPMPSTSADRSRYVAPEKACYMDFADDAGLLKVGGTWTVSYYAVPILYEPAERFYDPMYQIGSWTYLTANSHSYHEEYVAPYLPALRDENHNGISELREALNSSDYLIITNPGRLFASDPSDREGVDLLLADAATLAKAKNGILGYLTSVNASTELKPLISPGGAWANRLFRCFQDPTALNAFLLIIGKAEIVPSHTYDISGWGISWSNDGSTKRCPLSDNYYADTVGNDGRPDLIVGRIIGNTARLLLMPIEASLEVHMGHGITRDQALAVSGCEESSSDLFVESADKIGHDLASQGFNCETVHYSNLIENAWTVHFDEGDLFALADVDGDGIDEAIIGRDEEDAVYIYECCPRSLLRSFACPLTVNDGLTAGDYDGDGKAEIAIAHNGDGQEGRLYIYEANGTLVGSWDVPFSDWDLIGSGDLYRNYGESSPSDEIVIASCEYNTVKAYRLYFDSILWGYRLDWQSFSLGIDLKHYDAMAVGNLRGDLDLDEVAIAKEDNSRIYVYDVFGTYGIDGVNRRELSDLDGKSGNDVRYTKYDGFAAGDVDNDGEDELVILCDEDDKIYLYRWEEHWTVWSWTSIYSRFWDYWFNGVYYTGGSGRHDGFGIGRFNLTEPERMVVLLNEFGDMSSFQSFVADDIEAEKFANRRINSQAPYVSIMTICGHGNCYGASPVWTCYAKHYDLANHPLVIAIACSAGDYIGIGFESFGDVILSRGAGAYIGSTRESARSANVDFMRGFFQSCWDIGSEPPALALRDWKRSHFDDKYHRLWVYEYNFYGDPKFWEW</sequence>
<dbReference type="InterPro" id="IPR008963">
    <property type="entry name" value="Purple_acid_Pase-like_N"/>
</dbReference>
<name>A0A7C3J3E0_9CREN</name>
<dbReference type="InterPro" id="IPR001769">
    <property type="entry name" value="Gingipain"/>
</dbReference>
<dbReference type="EMBL" id="DSTX01000001">
    <property type="protein sequence ID" value="HFK19756.1"/>
    <property type="molecule type" value="Genomic_DNA"/>
</dbReference>
<dbReference type="InterPro" id="IPR003961">
    <property type="entry name" value="FN3_dom"/>
</dbReference>
<dbReference type="Pfam" id="PF07705">
    <property type="entry name" value="CARDB"/>
    <property type="match status" value="1"/>
</dbReference>
<dbReference type="Gene3D" id="3.40.50.1460">
    <property type="match status" value="1"/>
</dbReference>